<name>A0A4V5ZYZ2_STECR</name>
<dbReference type="Proteomes" id="UP000298663">
    <property type="component" value="Unassembled WGS sequence"/>
</dbReference>
<protein>
    <submittedName>
        <fullName evidence="1">Uncharacterized protein</fullName>
    </submittedName>
</protein>
<keyword evidence="2" id="KW-1185">Reference proteome</keyword>
<accession>A0A4V5ZYZ2</accession>
<reference evidence="1 2" key="2">
    <citation type="journal article" date="2019" name="G3 (Bethesda)">
        <title>Hybrid Assembly of the Genome of the Entomopathogenic Nematode Steinernema carpocapsae Identifies the X-Chromosome.</title>
        <authorList>
            <person name="Serra L."/>
            <person name="Macchietto M."/>
            <person name="Macias-Munoz A."/>
            <person name="McGill C.J."/>
            <person name="Rodriguez I.M."/>
            <person name="Rodriguez B."/>
            <person name="Murad R."/>
            <person name="Mortazavi A."/>
        </authorList>
    </citation>
    <scope>NUCLEOTIDE SEQUENCE [LARGE SCALE GENOMIC DNA]</scope>
    <source>
        <strain evidence="1 2">ALL</strain>
    </source>
</reference>
<evidence type="ECO:0000313" key="2">
    <source>
        <dbReference type="Proteomes" id="UP000298663"/>
    </source>
</evidence>
<gene>
    <name evidence="1" type="ORF">L596_025313</name>
</gene>
<sequence length="130" mass="15217">MIIGIFLAAEQLKYWVCSCDEECYNVGFFKRLKRIVAQKPLSIQLRKFCCSIDTNFTLWIKMSGGRKGKIVRAVKLFCEFEQAHRLAEFEDSVRASIFHTLFGRYPDNVDERDQLCYNKCCDHLQTFVAI</sequence>
<proteinExistence type="predicted"/>
<organism evidence="1 2">
    <name type="scientific">Steinernema carpocapsae</name>
    <name type="common">Entomopathogenic nematode</name>
    <dbReference type="NCBI Taxonomy" id="34508"/>
    <lineage>
        <taxon>Eukaryota</taxon>
        <taxon>Metazoa</taxon>
        <taxon>Ecdysozoa</taxon>
        <taxon>Nematoda</taxon>
        <taxon>Chromadorea</taxon>
        <taxon>Rhabditida</taxon>
        <taxon>Tylenchina</taxon>
        <taxon>Panagrolaimomorpha</taxon>
        <taxon>Strongyloidoidea</taxon>
        <taxon>Steinernematidae</taxon>
        <taxon>Steinernema</taxon>
    </lineage>
</organism>
<reference evidence="1 2" key="1">
    <citation type="journal article" date="2015" name="Genome Biol.">
        <title>Comparative genomics of Steinernema reveals deeply conserved gene regulatory networks.</title>
        <authorList>
            <person name="Dillman A.R."/>
            <person name="Macchietto M."/>
            <person name="Porter C.F."/>
            <person name="Rogers A."/>
            <person name="Williams B."/>
            <person name="Antoshechkin I."/>
            <person name="Lee M.M."/>
            <person name="Goodwin Z."/>
            <person name="Lu X."/>
            <person name="Lewis E.E."/>
            <person name="Goodrich-Blair H."/>
            <person name="Stock S.P."/>
            <person name="Adams B.J."/>
            <person name="Sternberg P.W."/>
            <person name="Mortazavi A."/>
        </authorList>
    </citation>
    <scope>NUCLEOTIDE SEQUENCE [LARGE SCALE GENOMIC DNA]</scope>
    <source>
        <strain evidence="1 2">ALL</strain>
    </source>
</reference>
<dbReference type="AlphaFoldDB" id="A0A4V5ZYZ2"/>
<dbReference type="EMBL" id="AZBU02000009">
    <property type="protein sequence ID" value="TKR64835.1"/>
    <property type="molecule type" value="Genomic_DNA"/>
</dbReference>
<evidence type="ECO:0000313" key="1">
    <source>
        <dbReference type="EMBL" id="TKR64835.1"/>
    </source>
</evidence>
<comment type="caution">
    <text evidence="1">The sequence shown here is derived from an EMBL/GenBank/DDBJ whole genome shotgun (WGS) entry which is preliminary data.</text>
</comment>